<evidence type="ECO:0000313" key="1">
    <source>
        <dbReference type="EMBL" id="EEN64980.1"/>
    </source>
</evidence>
<protein>
    <submittedName>
        <fullName evidence="1">Uncharacterized protein</fullName>
    </submittedName>
</protein>
<name>C3Y3V4_BRAFL</name>
<accession>C3Y3V4</accession>
<proteinExistence type="predicted"/>
<organism>
    <name type="scientific">Branchiostoma floridae</name>
    <name type="common">Florida lancelet</name>
    <name type="synonym">Amphioxus</name>
    <dbReference type="NCBI Taxonomy" id="7739"/>
    <lineage>
        <taxon>Eukaryota</taxon>
        <taxon>Metazoa</taxon>
        <taxon>Chordata</taxon>
        <taxon>Cephalochordata</taxon>
        <taxon>Leptocardii</taxon>
        <taxon>Amphioxiformes</taxon>
        <taxon>Branchiostomatidae</taxon>
        <taxon>Branchiostoma</taxon>
    </lineage>
</organism>
<dbReference type="InParanoid" id="C3Y3V4"/>
<sequence>MSVLKAGLLSPVHQCLSVTDWELPIGGRRPLVCYWEANIHLDKSNCIIYVSLDGLASSSSPEIGGEESSEAYNIIGPFGVQEVPDSRRMVDVERNRNWDENEVPSCSRSTHTPCAHQESRKFVLPFSDHHCPLAGELIRTESYVHQHLSDECLETMGSGVCYSTENNRPQFGSLRYIVPRGMINVERNCKRNWDVCENGVPSCFRSIHTPCAHEESPDLHMHCSRKDDPRLQFDPFLVASGLIKAKSSIHQHKCYSKDDAPSSRRRDYNVPRGRDVKMNCNQISFGNLVAHQFMCPAPPPLLFNLLQ</sequence>
<dbReference type="EMBL" id="GG666484">
    <property type="protein sequence ID" value="EEN64980.1"/>
    <property type="molecule type" value="Genomic_DNA"/>
</dbReference>
<gene>
    <name evidence="1" type="ORF">BRAFLDRAFT_104973</name>
</gene>
<dbReference type="AlphaFoldDB" id="C3Y3V4"/>
<reference evidence="1" key="1">
    <citation type="journal article" date="2008" name="Nature">
        <title>The amphioxus genome and the evolution of the chordate karyotype.</title>
        <authorList>
            <consortium name="US DOE Joint Genome Institute (JGI-PGF)"/>
            <person name="Putnam N.H."/>
            <person name="Butts T."/>
            <person name="Ferrier D.E.K."/>
            <person name="Furlong R.F."/>
            <person name="Hellsten U."/>
            <person name="Kawashima T."/>
            <person name="Robinson-Rechavi M."/>
            <person name="Shoguchi E."/>
            <person name="Terry A."/>
            <person name="Yu J.-K."/>
            <person name="Benito-Gutierrez E.L."/>
            <person name="Dubchak I."/>
            <person name="Garcia-Fernandez J."/>
            <person name="Gibson-Brown J.J."/>
            <person name="Grigoriev I.V."/>
            <person name="Horton A.C."/>
            <person name="de Jong P.J."/>
            <person name="Jurka J."/>
            <person name="Kapitonov V.V."/>
            <person name="Kohara Y."/>
            <person name="Kuroki Y."/>
            <person name="Lindquist E."/>
            <person name="Lucas S."/>
            <person name="Osoegawa K."/>
            <person name="Pennacchio L.A."/>
            <person name="Salamov A.A."/>
            <person name="Satou Y."/>
            <person name="Sauka-Spengler T."/>
            <person name="Schmutz J."/>
            <person name="Shin-I T."/>
            <person name="Toyoda A."/>
            <person name="Bronner-Fraser M."/>
            <person name="Fujiyama A."/>
            <person name="Holland L.Z."/>
            <person name="Holland P.W.H."/>
            <person name="Satoh N."/>
            <person name="Rokhsar D.S."/>
        </authorList>
    </citation>
    <scope>NUCLEOTIDE SEQUENCE [LARGE SCALE GENOMIC DNA]</scope>
    <source>
        <strain evidence="1">S238N-H82</strain>
        <tissue evidence="1">Testes</tissue>
    </source>
</reference>